<sequence>MSFDANKLGLLSMRIPAYELPQAQKTSQPIKLLQFGGPSKLLKPIHQKHTQPAAIRSQIQEVKRNQHTDETGCQTNLEDDLISYQYQKDIGINADELQDMQFLEVNDIEDIPLQTPAVNYSEGRILMPVPTQQFEASVDIDEKQFTELPPRPISPSVLRDIEESAKLIREEEERLEMLRKDPMYHIKQTKEYRLKVLTEQLANLEDVACKLEYDMKNENERIEDIDLNYRKELEAEKKKVALSIVEKMERRIEDLQDYDNEEARIARVLAANKQLYGEIDSALKKKEKGEHEEVKIEQEQPIVIGPSVKARPAKFNAREYRKNTRGIITKRLNSAMGTAQQVIQMSKKQVRPAIVSMKY</sequence>
<keyword evidence="1" id="KW-0175">Coiled coil</keyword>
<protein>
    <submittedName>
        <fullName evidence="2">Uncharacterized protein</fullName>
    </submittedName>
</protein>
<organism evidence="2 3">
    <name type="scientific">Blepharisma stoltei</name>
    <dbReference type="NCBI Taxonomy" id="1481888"/>
    <lineage>
        <taxon>Eukaryota</taxon>
        <taxon>Sar</taxon>
        <taxon>Alveolata</taxon>
        <taxon>Ciliophora</taxon>
        <taxon>Postciliodesmatophora</taxon>
        <taxon>Heterotrichea</taxon>
        <taxon>Heterotrichida</taxon>
        <taxon>Blepharismidae</taxon>
        <taxon>Blepharisma</taxon>
    </lineage>
</organism>
<reference evidence="2" key="1">
    <citation type="submission" date="2021-09" db="EMBL/GenBank/DDBJ databases">
        <authorList>
            <consortium name="AG Swart"/>
            <person name="Singh M."/>
            <person name="Singh A."/>
            <person name="Seah K."/>
            <person name="Emmerich C."/>
        </authorList>
    </citation>
    <scope>NUCLEOTIDE SEQUENCE</scope>
    <source>
        <strain evidence="2">ATCC30299</strain>
    </source>
</reference>
<comment type="caution">
    <text evidence="2">The sequence shown here is derived from an EMBL/GenBank/DDBJ whole genome shotgun (WGS) entry which is preliminary data.</text>
</comment>
<feature type="coiled-coil region" evidence="1">
    <location>
        <begin position="158"/>
        <end position="207"/>
    </location>
</feature>
<evidence type="ECO:0000313" key="3">
    <source>
        <dbReference type="Proteomes" id="UP001162131"/>
    </source>
</evidence>
<evidence type="ECO:0000256" key="1">
    <source>
        <dbReference type="SAM" id="Coils"/>
    </source>
</evidence>
<dbReference type="AlphaFoldDB" id="A0AAU9JJ27"/>
<keyword evidence="3" id="KW-1185">Reference proteome</keyword>
<accession>A0AAU9JJ27</accession>
<proteinExistence type="predicted"/>
<dbReference type="Proteomes" id="UP001162131">
    <property type="component" value="Unassembled WGS sequence"/>
</dbReference>
<name>A0AAU9JJ27_9CILI</name>
<gene>
    <name evidence="2" type="ORF">BSTOLATCC_MIC29633</name>
</gene>
<dbReference type="EMBL" id="CAJZBQ010000029">
    <property type="protein sequence ID" value="CAG9321719.1"/>
    <property type="molecule type" value="Genomic_DNA"/>
</dbReference>
<evidence type="ECO:0000313" key="2">
    <source>
        <dbReference type="EMBL" id="CAG9321719.1"/>
    </source>
</evidence>